<evidence type="ECO:0000313" key="2">
    <source>
        <dbReference type="EMBL" id="KAL2764468.1"/>
    </source>
</evidence>
<protein>
    <submittedName>
        <fullName evidence="2">Uncharacterized protein</fullName>
    </submittedName>
</protein>
<accession>A0ABD2DC85</accession>
<proteinExistence type="predicted"/>
<gene>
    <name evidence="2" type="ORF">WCI35_026207</name>
</gene>
<feature type="region of interest" description="Disordered" evidence="1">
    <location>
        <begin position="1"/>
        <end position="33"/>
    </location>
</feature>
<dbReference type="EMBL" id="JBFSEQ010000011">
    <property type="protein sequence ID" value="KAL2764468.1"/>
    <property type="molecule type" value="Genomic_DNA"/>
</dbReference>
<evidence type="ECO:0000256" key="1">
    <source>
        <dbReference type="SAM" id="MobiDB-lite"/>
    </source>
</evidence>
<sequence>EAKIHCRSTRHGKAWGHWAPSKNGSVMSTVSEG</sequence>
<dbReference type="AlphaFoldDB" id="A0ABD2DC85"/>
<evidence type="ECO:0000313" key="3">
    <source>
        <dbReference type="Proteomes" id="UP001610411"/>
    </source>
</evidence>
<name>A0ABD2DC85_DAUMA</name>
<reference evidence="2 3" key="1">
    <citation type="journal article" date="2024" name="G3 (Bethesda)">
        <title>A hybrid genome assembly of the endangered aye-aye (Daubentonia madagascariensis).</title>
        <authorList>
            <person name="Versoza C.J."/>
            <person name="Pfeifer S.P."/>
        </authorList>
    </citation>
    <scope>NUCLEOTIDE SEQUENCE [LARGE SCALE GENOMIC DNA]</scope>
    <source>
        <strain evidence="2">6821</strain>
    </source>
</reference>
<feature type="non-terminal residue" evidence="2">
    <location>
        <position position="1"/>
    </location>
</feature>
<dbReference type="Proteomes" id="UP001610411">
    <property type="component" value="Unassembled WGS sequence"/>
</dbReference>
<comment type="caution">
    <text evidence="2">The sequence shown here is derived from an EMBL/GenBank/DDBJ whole genome shotgun (WGS) entry which is preliminary data.</text>
</comment>
<feature type="compositionally biased region" description="Polar residues" evidence="1">
    <location>
        <begin position="22"/>
        <end position="33"/>
    </location>
</feature>
<feature type="compositionally biased region" description="Basic residues" evidence="1">
    <location>
        <begin position="1"/>
        <end position="14"/>
    </location>
</feature>
<keyword evidence="3" id="KW-1185">Reference proteome</keyword>
<organism evidence="2 3">
    <name type="scientific">Daubentonia madagascariensis</name>
    <name type="common">Aye-aye</name>
    <name type="synonym">Sciurus madagascariensis</name>
    <dbReference type="NCBI Taxonomy" id="31869"/>
    <lineage>
        <taxon>Eukaryota</taxon>
        <taxon>Metazoa</taxon>
        <taxon>Chordata</taxon>
        <taxon>Craniata</taxon>
        <taxon>Vertebrata</taxon>
        <taxon>Euteleostomi</taxon>
        <taxon>Mammalia</taxon>
        <taxon>Eutheria</taxon>
        <taxon>Euarchontoglires</taxon>
        <taxon>Primates</taxon>
        <taxon>Strepsirrhini</taxon>
        <taxon>Chiromyiformes</taxon>
        <taxon>Daubentoniidae</taxon>
        <taxon>Daubentonia</taxon>
    </lineage>
</organism>